<dbReference type="Gene3D" id="3.30.420.140">
    <property type="entry name" value="YqgF/RNase H-like domain"/>
    <property type="match status" value="1"/>
</dbReference>
<protein>
    <recommendedName>
        <fullName evidence="2">S1 motif domain-containing protein</fullName>
    </recommendedName>
</protein>
<evidence type="ECO:0000259" key="2">
    <source>
        <dbReference type="PROSITE" id="PS50126"/>
    </source>
</evidence>
<sequence length="830" mass="93507">MRFTFLDQGKFCSSGYIYLRVTIMAIKEIILTQEMISDISNDLNINKNQVENTLNLILDDCTIPFIARYRKEVTGGLDEVQIRNIVDKYEYIFSLNERKEAIIRSITEQNKLTPELQAKIVACKVKSELEDLYLPFKPKKRTRGQIAMERGLAPLAFEVLKQESSLVDLATLFSSYIGTHEELKNLELVIQGAKDFIAEQISEIAEMRKEVRHWMFENASFKAEVREEYKDKKTKYNNYYSFLEPVKTIAAHRLMALRRGEKEEVLKVSFEFDEQIPLSLISSHVIKNTASDIVKNFLSECISESYNRLVSPSIETELRLETKTGAEEEAISVFGKNLRNLLLLPPIPKRIVLGVDPGLRTGSKLVVVDQTGKLLNYATIYPQHDDDFDKPKNKSAAETLLNFISQFQVELISIGNGTAGREMEAFIEKVLESIQGKKPRIVIVNEAGASVYSASDIAREEFPNLDITYRGAVSIARRLQDPLAELVKIDPKSIGVGQYQHDVNQSRLKKQLGDVVESCVNYVGVNLNTASPSLLSYVAGIGNSLAKGIVRHRDACGEFKDRKSLYEVMGFGAKIFEQSAGFLRIPESSNPLDNTAVHPESYSIIEKMASDLSLPIASLVGNKENIDKIKLENYVTEEFGLPTIQDIIKELLKPGRDPREDGAKQTYNREVRDFGHLKEGQIITGTVTNVTNFGAFVDIGVHQDGLIHISELSNQFIKDLSQAISVGQQVKVKVIGLDKERKRISLSKRACEENPTPSVSSNQQNRYGASSGQNQRQNYNKNNQENRNQNYSTANANRRPNTKNVRNENKESEKPASLSDLINKFNTNRV</sequence>
<dbReference type="SUPFAM" id="SSF53098">
    <property type="entry name" value="Ribonuclease H-like"/>
    <property type="match status" value="1"/>
</dbReference>
<dbReference type="STRING" id="1915309.AXG55_14115"/>
<feature type="domain" description="S1 motif" evidence="2">
    <location>
        <begin position="680"/>
        <end position="749"/>
    </location>
</feature>
<dbReference type="SUPFAM" id="SSF50249">
    <property type="entry name" value="Nucleic acid-binding proteins"/>
    <property type="match status" value="1"/>
</dbReference>
<dbReference type="InterPro" id="IPR006641">
    <property type="entry name" value="YqgF/RNaseH-like_dom"/>
</dbReference>
<dbReference type="PANTHER" id="PTHR10724:SF10">
    <property type="entry name" value="S1 RNA-BINDING DOMAIN-CONTAINING PROTEIN 1"/>
    <property type="match status" value="1"/>
</dbReference>
<dbReference type="SMART" id="SM00732">
    <property type="entry name" value="YqgFc"/>
    <property type="match status" value="1"/>
</dbReference>
<feature type="compositionally biased region" description="Basic and acidic residues" evidence="1">
    <location>
        <begin position="805"/>
        <end position="814"/>
    </location>
</feature>
<dbReference type="Pfam" id="PF16921">
    <property type="entry name" value="Tex_YqgF"/>
    <property type="match status" value="1"/>
</dbReference>
<dbReference type="InterPro" id="IPR055179">
    <property type="entry name" value="Tex-like_central_region"/>
</dbReference>
<dbReference type="InterPro" id="IPR010994">
    <property type="entry name" value="RuvA_2-like"/>
</dbReference>
<dbReference type="InterPro" id="IPR018974">
    <property type="entry name" value="Tex-like_N"/>
</dbReference>
<dbReference type="InterPro" id="IPR041692">
    <property type="entry name" value="HHH_9"/>
</dbReference>
<dbReference type="Gene3D" id="1.10.150.310">
    <property type="entry name" value="Tex RuvX-like domain-like"/>
    <property type="match status" value="1"/>
</dbReference>
<reference evidence="3 4" key="1">
    <citation type="submission" date="2016-10" db="EMBL/GenBank/DDBJ databases">
        <title>Silvanigrella aquatica sp. nov., isolated from a freshwater lake located in the Black Forest, Germany, description of Silvanigrellaceae fam. nov., Silvanigrellales ord. nov., reclassification of the order Bdellovibrionales in the class Oligoflexia, reclassification of the families Bacteriovoracaceae and Halobacteriovoraceae in the new order Bacteriovoracales ord. nov., and reclassification of the family Pseudobacteriovoracaceae in the order Oligoflexiales.</title>
        <authorList>
            <person name="Hahn M.W."/>
            <person name="Schmidt J."/>
            <person name="Koll U."/>
            <person name="Rohde M."/>
            <person name="Verbag S."/>
            <person name="Pitt A."/>
            <person name="Nakai R."/>
            <person name="Naganuma T."/>
            <person name="Lang E."/>
        </authorList>
    </citation>
    <scope>NUCLEOTIDE SEQUENCE [LARGE SCALE GENOMIC DNA]</scope>
    <source>
        <strain evidence="3 4">MWH-Nonnen-W8red</strain>
    </source>
</reference>
<dbReference type="Gene3D" id="2.40.50.140">
    <property type="entry name" value="Nucleic acid-binding proteins"/>
    <property type="match status" value="1"/>
</dbReference>
<dbReference type="AlphaFoldDB" id="A0A1L4D419"/>
<dbReference type="EMBL" id="CP017834">
    <property type="protein sequence ID" value="APJ04965.1"/>
    <property type="molecule type" value="Genomic_DNA"/>
</dbReference>
<dbReference type="Pfam" id="PF22706">
    <property type="entry name" value="Tex_central_region"/>
    <property type="match status" value="1"/>
</dbReference>
<dbReference type="KEGG" id="saqi:AXG55_14115"/>
<evidence type="ECO:0000256" key="1">
    <source>
        <dbReference type="SAM" id="MobiDB-lite"/>
    </source>
</evidence>
<dbReference type="InterPro" id="IPR012340">
    <property type="entry name" value="NA-bd_OB-fold"/>
</dbReference>
<proteinExistence type="predicted"/>
<feature type="region of interest" description="Disordered" evidence="1">
    <location>
        <begin position="748"/>
        <end position="830"/>
    </location>
</feature>
<dbReference type="Pfam" id="PF12836">
    <property type="entry name" value="HHH_3"/>
    <property type="match status" value="1"/>
</dbReference>
<dbReference type="Pfam" id="PF09371">
    <property type="entry name" value="Tex_N"/>
    <property type="match status" value="1"/>
</dbReference>
<feature type="compositionally biased region" description="Polar residues" evidence="1">
    <location>
        <begin position="792"/>
        <end position="804"/>
    </location>
</feature>
<gene>
    <name evidence="3" type="ORF">AXG55_14115</name>
</gene>
<dbReference type="Pfam" id="PF00575">
    <property type="entry name" value="S1"/>
    <property type="match status" value="1"/>
</dbReference>
<dbReference type="InterPro" id="IPR003029">
    <property type="entry name" value="S1_domain"/>
</dbReference>
<dbReference type="PANTHER" id="PTHR10724">
    <property type="entry name" value="30S RIBOSOMAL PROTEIN S1"/>
    <property type="match status" value="1"/>
</dbReference>
<feature type="compositionally biased region" description="Low complexity" evidence="1">
    <location>
        <begin position="773"/>
        <end position="791"/>
    </location>
</feature>
<dbReference type="GO" id="GO:0006412">
    <property type="term" value="P:translation"/>
    <property type="evidence" value="ECO:0007669"/>
    <property type="project" value="TreeGrafter"/>
</dbReference>
<dbReference type="Gene3D" id="1.10.10.650">
    <property type="entry name" value="RuvA domain 2-like"/>
    <property type="match status" value="1"/>
</dbReference>
<dbReference type="Pfam" id="PF17674">
    <property type="entry name" value="HHH_9"/>
    <property type="match status" value="1"/>
</dbReference>
<dbReference type="GO" id="GO:0005737">
    <property type="term" value="C:cytoplasm"/>
    <property type="evidence" value="ECO:0007669"/>
    <property type="project" value="UniProtKB-ARBA"/>
</dbReference>
<organism evidence="3 4">
    <name type="scientific">Silvanigrella aquatica</name>
    <dbReference type="NCBI Taxonomy" id="1915309"/>
    <lineage>
        <taxon>Bacteria</taxon>
        <taxon>Pseudomonadati</taxon>
        <taxon>Bdellovibrionota</taxon>
        <taxon>Oligoflexia</taxon>
        <taxon>Silvanigrellales</taxon>
        <taxon>Silvanigrellaceae</taxon>
        <taxon>Silvanigrella</taxon>
    </lineage>
</organism>
<dbReference type="GO" id="GO:0006139">
    <property type="term" value="P:nucleobase-containing compound metabolic process"/>
    <property type="evidence" value="ECO:0007669"/>
    <property type="project" value="InterPro"/>
</dbReference>
<dbReference type="FunFam" id="1.10.150.310:FF:000001">
    <property type="entry name" value="RNA-binding transcriptional accessory protein"/>
    <property type="match status" value="1"/>
</dbReference>
<dbReference type="FunFam" id="3.30.420.140:FF:000001">
    <property type="entry name" value="RNA-binding transcriptional accessory protein"/>
    <property type="match status" value="1"/>
</dbReference>
<evidence type="ECO:0000313" key="3">
    <source>
        <dbReference type="EMBL" id="APJ04965.1"/>
    </source>
</evidence>
<dbReference type="Gene3D" id="1.10.3500.10">
    <property type="entry name" value="Tex N-terminal region-like"/>
    <property type="match status" value="1"/>
</dbReference>
<dbReference type="Proteomes" id="UP000184731">
    <property type="component" value="Chromosome"/>
</dbReference>
<dbReference type="InterPro" id="IPR012337">
    <property type="entry name" value="RNaseH-like_sf"/>
</dbReference>
<dbReference type="SUPFAM" id="SSF47781">
    <property type="entry name" value="RuvA domain 2-like"/>
    <property type="match status" value="2"/>
</dbReference>
<dbReference type="FunFam" id="2.40.50.140:FF:000051">
    <property type="entry name" value="RNA-binding transcriptional accessory protein"/>
    <property type="match status" value="1"/>
</dbReference>
<dbReference type="InterPro" id="IPR044146">
    <property type="entry name" value="S1_Tex"/>
</dbReference>
<dbReference type="SMART" id="SM00316">
    <property type="entry name" value="S1"/>
    <property type="match status" value="1"/>
</dbReference>
<dbReference type="InterPro" id="IPR050437">
    <property type="entry name" value="Ribos_protein_bS1-like"/>
</dbReference>
<dbReference type="InterPro" id="IPR023319">
    <property type="entry name" value="Tex-like_HTH_dom_sf"/>
</dbReference>
<accession>A0A1L4D419</accession>
<dbReference type="GO" id="GO:0003729">
    <property type="term" value="F:mRNA binding"/>
    <property type="evidence" value="ECO:0007669"/>
    <property type="project" value="UniProtKB-ARBA"/>
</dbReference>
<name>A0A1L4D419_9BACT</name>
<evidence type="ECO:0000313" key="4">
    <source>
        <dbReference type="Proteomes" id="UP000184731"/>
    </source>
</evidence>
<dbReference type="InterPro" id="IPR032639">
    <property type="entry name" value="Tex_YqgF"/>
</dbReference>
<dbReference type="InterPro" id="IPR037027">
    <property type="entry name" value="YqgF/RNaseH-like_dom_sf"/>
</dbReference>
<dbReference type="InterPro" id="IPR023323">
    <property type="entry name" value="Tex-like_dom_sf"/>
</dbReference>
<dbReference type="PROSITE" id="PS50126">
    <property type="entry name" value="S1"/>
    <property type="match status" value="1"/>
</dbReference>
<dbReference type="GO" id="GO:0003735">
    <property type="term" value="F:structural constituent of ribosome"/>
    <property type="evidence" value="ECO:0007669"/>
    <property type="project" value="TreeGrafter"/>
</dbReference>
<keyword evidence="4" id="KW-1185">Reference proteome</keyword>
<dbReference type="SUPFAM" id="SSF158832">
    <property type="entry name" value="Tex N-terminal region-like"/>
    <property type="match status" value="1"/>
</dbReference>
<feature type="compositionally biased region" description="Polar residues" evidence="1">
    <location>
        <begin position="755"/>
        <end position="772"/>
    </location>
</feature>
<dbReference type="CDD" id="cd05685">
    <property type="entry name" value="S1_Tex"/>
    <property type="match status" value="1"/>
</dbReference>
<dbReference type="FunFam" id="1.10.10.650:FF:000001">
    <property type="entry name" value="S1 RNA-binding domain 1"/>
    <property type="match status" value="1"/>
</dbReference>